<evidence type="ECO:0000259" key="1">
    <source>
        <dbReference type="Pfam" id="PF01814"/>
    </source>
</evidence>
<evidence type="ECO:0000313" key="3">
    <source>
        <dbReference type="Proteomes" id="UP000030539"/>
    </source>
</evidence>
<dbReference type="Proteomes" id="UP000030539">
    <property type="component" value="Unassembled WGS sequence"/>
</dbReference>
<name>A0A0A2Y168_9PAST</name>
<proteinExistence type="predicted"/>
<dbReference type="AlphaFoldDB" id="A0A0A2Y168"/>
<dbReference type="Pfam" id="PF01814">
    <property type="entry name" value="Hemerythrin"/>
    <property type="match status" value="1"/>
</dbReference>
<feature type="domain" description="Hemerythrin-like" evidence="1">
    <location>
        <begin position="54"/>
        <end position="179"/>
    </location>
</feature>
<comment type="caution">
    <text evidence="2">The sequence shown here is derived from an EMBL/GenBank/DDBJ whole genome shotgun (WGS) entry which is preliminary data.</text>
</comment>
<sequence>MMLYKPSHPHSLLQDDQLFLLQRFPQDKWRMLPSFSGAAGWLGMHDSLRFGQGMLDHLGRQYLEQKLDWETFRQRLLHEAYLHYGHLDGHHRLEDDEHFPKMRLQQPKLASGFDLLENDHHQIAERLSEVDRDLLRLRQTQLQPSQQKWVEQLIDNIKQSGELLYRHLADEEDLVIPLLALQQEAN</sequence>
<dbReference type="eggNOG" id="ENOG5030DC7">
    <property type="taxonomic scope" value="Bacteria"/>
</dbReference>
<dbReference type="Gene3D" id="1.20.120.520">
    <property type="entry name" value="nmb1532 protein domain like"/>
    <property type="match status" value="1"/>
</dbReference>
<dbReference type="RefSeq" id="WP_039171726.1">
    <property type="nucleotide sequence ID" value="NZ_JPXX01000008.1"/>
</dbReference>
<dbReference type="EMBL" id="JPXX01000008">
    <property type="protein sequence ID" value="KGQ38401.1"/>
    <property type="molecule type" value="Genomic_DNA"/>
</dbReference>
<protein>
    <recommendedName>
        <fullName evidence="1">Hemerythrin-like domain-containing protein</fullName>
    </recommendedName>
</protein>
<dbReference type="STRING" id="155515.JP36_02820"/>
<reference evidence="2 3" key="1">
    <citation type="submission" date="2014-08" db="EMBL/GenBank/DDBJ databases">
        <title>Chaperone-usher fimbriae in a diverse selection of Gallibacterium genomes.</title>
        <authorList>
            <person name="Kudirkiene E."/>
            <person name="Bager R.J."/>
            <person name="Johnson T.J."/>
            <person name="Bojesen A.M."/>
        </authorList>
    </citation>
    <scope>NUCLEOTIDE SEQUENCE [LARGE SCALE GENOMIC DNA]</scope>
    <source>
        <strain evidence="2 3">CCM5974</strain>
    </source>
</reference>
<organism evidence="2 3">
    <name type="scientific">Gallibacterium genomosp. 1</name>
    <dbReference type="NCBI Taxonomy" id="155515"/>
    <lineage>
        <taxon>Bacteria</taxon>
        <taxon>Pseudomonadati</taxon>
        <taxon>Pseudomonadota</taxon>
        <taxon>Gammaproteobacteria</taxon>
        <taxon>Pasteurellales</taxon>
        <taxon>Pasteurellaceae</taxon>
        <taxon>Gallibacterium</taxon>
    </lineage>
</organism>
<evidence type="ECO:0000313" key="2">
    <source>
        <dbReference type="EMBL" id="KGQ38401.1"/>
    </source>
</evidence>
<gene>
    <name evidence="2" type="ORF">JP36_02820</name>
</gene>
<accession>A0A0A2Y168</accession>
<dbReference type="InterPro" id="IPR012312">
    <property type="entry name" value="Hemerythrin-like"/>
</dbReference>